<dbReference type="Proteomes" id="UP001597100">
    <property type="component" value="Unassembled WGS sequence"/>
</dbReference>
<feature type="domain" description="Lipocalin-like" evidence="2">
    <location>
        <begin position="50"/>
        <end position="143"/>
    </location>
</feature>
<dbReference type="Pfam" id="PF13648">
    <property type="entry name" value="Lipocalin_4"/>
    <property type="match status" value="1"/>
</dbReference>
<name>A0ABW3II71_9FLAO</name>
<keyword evidence="4" id="KW-1185">Reference proteome</keyword>
<reference evidence="4" key="1">
    <citation type="journal article" date="2019" name="Int. J. Syst. Evol. Microbiol.">
        <title>The Global Catalogue of Microorganisms (GCM) 10K type strain sequencing project: providing services to taxonomists for standard genome sequencing and annotation.</title>
        <authorList>
            <consortium name="The Broad Institute Genomics Platform"/>
            <consortium name="The Broad Institute Genome Sequencing Center for Infectious Disease"/>
            <person name="Wu L."/>
            <person name="Ma J."/>
        </authorList>
    </citation>
    <scope>NUCLEOTIDE SEQUENCE [LARGE SCALE GENOMIC DNA]</scope>
    <source>
        <strain evidence="4">CCUG 60898</strain>
    </source>
</reference>
<dbReference type="PROSITE" id="PS51257">
    <property type="entry name" value="PROKAR_LIPOPROTEIN"/>
    <property type="match status" value="1"/>
</dbReference>
<evidence type="ECO:0000313" key="4">
    <source>
        <dbReference type="Proteomes" id="UP001597100"/>
    </source>
</evidence>
<keyword evidence="1" id="KW-0732">Signal</keyword>
<evidence type="ECO:0000259" key="2">
    <source>
        <dbReference type="Pfam" id="PF13648"/>
    </source>
</evidence>
<dbReference type="InterPro" id="IPR024311">
    <property type="entry name" value="Lipocalin-like"/>
</dbReference>
<dbReference type="RefSeq" id="WP_380738909.1">
    <property type="nucleotide sequence ID" value="NZ_JBHTJP010000035.1"/>
</dbReference>
<protein>
    <submittedName>
        <fullName evidence="3">Lipocalin family protein</fullName>
    </submittedName>
</protein>
<evidence type="ECO:0000313" key="3">
    <source>
        <dbReference type="EMBL" id="MFD0976998.1"/>
    </source>
</evidence>
<sequence>MKKIALNLFALTITAALLVSCSSESVNDEMTSLNSTTNVFEKQDIRQNDLVGTWKIKAMNSDVAVDLDADGTSNTNILEETTCFDNLFFNFNAEGGVLAHQARLNFVDGEMQCDGEGDYAATYEVAGNELSVSFQSGETTLTFTKTIGLSTVDGAMYLHVAIEDYEVEELVKDPGNTSVSSINRIEMIYKKQ</sequence>
<organism evidence="3 4">
    <name type="scientific">Salinimicrobium gaetbulicola</name>
    <dbReference type="NCBI Taxonomy" id="999702"/>
    <lineage>
        <taxon>Bacteria</taxon>
        <taxon>Pseudomonadati</taxon>
        <taxon>Bacteroidota</taxon>
        <taxon>Flavobacteriia</taxon>
        <taxon>Flavobacteriales</taxon>
        <taxon>Flavobacteriaceae</taxon>
        <taxon>Salinimicrobium</taxon>
    </lineage>
</organism>
<comment type="caution">
    <text evidence="3">The sequence shown here is derived from an EMBL/GenBank/DDBJ whole genome shotgun (WGS) entry which is preliminary data.</text>
</comment>
<feature type="signal peptide" evidence="1">
    <location>
        <begin position="1"/>
        <end position="25"/>
    </location>
</feature>
<accession>A0ABW3II71</accession>
<proteinExistence type="predicted"/>
<gene>
    <name evidence="3" type="ORF">ACFQ1G_09355</name>
</gene>
<dbReference type="EMBL" id="JBHTJP010000035">
    <property type="protein sequence ID" value="MFD0976998.1"/>
    <property type="molecule type" value="Genomic_DNA"/>
</dbReference>
<evidence type="ECO:0000256" key="1">
    <source>
        <dbReference type="SAM" id="SignalP"/>
    </source>
</evidence>
<feature type="chain" id="PRO_5045968481" evidence="1">
    <location>
        <begin position="26"/>
        <end position="192"/>
    </location>
</feature>